<dbReference type="PANTHER" id="PTHR19308:SF14">
    <property type="entry name" value="START DOMAIN-CONTAINING PROTEIN"/>
    <property type="match status" value="1"/>
</dbReference>
<dbReference type="OrthoDB" id="5403181at2759"/>
<evidence type="ECO:0000256" key="1">
    <source>
        <dbReference type="SAM" id="MobiDB-lite"/>
    </source>
</evidence>
<feature type="compositionally biased region" description="Basic and acidic residues" evidence="1">
    <location>
        <begin position="379"/>
        <end position="394"/>
    </location>
</feature>
<feature type="compositionally biased region" description="Basic and acidic residues" evidence="1">
    <location>
        <begin position="294"/>
        <end position="305"/>
    </location>
</feature>
<feature type="compositionally biased region" description="Basic and acidic residues" evidence="1">
    <location>
        <begin position="275"/>
        <end position="286"/>
    </location>
</feature>
<evidence type="ECO:0000313" key="4">
    <source>
        <dbReference type="Proteomes" id="UP000799537"/>
    </source>
</evidence>
<keyword evidence="4" id="KW-1185">Reference proteome</keyword>
<dbReference type="RefSeq" id="XP_033674242.1">
    <property type="nucleotide sequence ID" value="XM_033803997.1"/>
</dbReference>
<feature type="compositionally biased region" description="Low complexity" evidence="1">
    <location>
        <begin position="265"/>
        <end position="274"/>
    </location>
</feature>
<dbReference type="PANTHER" id="PTHR19308">
    <property type="entry name" value="PHOSPHATIDYLCHOLINE TRANSFER PROTEIN"/>
    <property type="match status" value="1"/>
</dbReference>
<evidence type="ECO:0000259" key="2">
    <source>
        <dbReference type="Pfam" id="PF11274"/>
    </source>
</evidence>
<gene>
    <name evidence="3" type="ORF">M409DRAFT_17292</name>
</gene>
<dbReference type="InterPro" id="IPR023393">
    <property type="entry name" value="START-like_dom_sf"/>
</dbReference>
<dbReference type="GeneID" id="54557269"/>
<feature type="compositionally biased region" description="Polar residues" evidence="1">
    <location>
        <begin position="682"/>
        <end position="698"/>
    </location>
</feature>
<reference evidence="3" key="1">
    <citation type="journal article" date="2020" name="Stud. Mycol.">
        <title>101 Dothideomycetes genomes: a test case for predicting lifestyles and emergence of pathogens.</title>
        <authorList>
            <person name="Haridas S."/>
            <person name="Albert R."/>
            <person name="Binder M."/>
            <person name="Bloem J."/>
            <person name="Labutti K."/>
            <person name="Salamov A."/>
            <person name="Andreopoulos B."/>
            <person name="Baker S."/>
            <person name="Barry K."/>
            <person name="Bills G."/>
            <person name="Bluhm B."/>
            <person name="Cannon C."/>
            <person name="Castanera R."/>
            <person name="Culley D."/>
            <person name="Daum C."/>
            <person name="Ezra D."/>
            <person name="Gonzalez J."/>
            <person name="Henrissat B."/>
            <person name="Kuo A."/>
            <person name="Liang C."/>
            <person name="Lipzen A."/>
            <person name="Lutzoni F."/>
            <person name="Magnuson J."/>
            <person name="Mondo S."/>
            <person name="Nolan M."/>
            <person name="Ohm R."/>
            <person name="Pangilinan J."/>
            <person name="Park H.-J."/>
            <person name="Ramirez L."/>
            <person name="Alfaro M."/>
            <person name="Sun H."/>
            <person name="Tritt A."/>
            <person name="Yoshinaga Y."/>
            <person name="Zwiers L.-H."/>
            <person name="Turgeon B."/>
            <person name="Goodwin S."/>
            <person name="Spatafora J."/>
            <person name="Crous P."/>
            <person name="Grigoriev I."/>
        </authorList>
    </citation>
    <scope>NUCLEOTIDE SEQUENCE</scope>
    <source>
        <strain evidence="3">ATCC 36951</strain>
    </source>
</reference>
<feature type="domain" description="DUF3074" evidence="2">
    <location>
        <begin position="120"/>
        <end position="363"/>
    </location>
</feature>
<protein>
    <recommendedName>
        <fullName evidence="2">DUF3074 domain-containing protein</fullName>
    </recommendedName>
</protein>
<accession>A0A6A6D2N1</accession>
<feature type="region of interest" description="Disordered" evidence="1">
    <location>
        <begin position="265"/>
        <end position="321"/>
    </location>
</feature>
<feature type="compositionally biased region" description="Polar residues" evidence="1">
    <location>
        <begin position="404"/>
        <end position="414"/>
    </location>
</feature>
<feature type="region of interest" description="Disordered" evidence="1">
    <location>
        <begin position="465"/>
        <end position="633"/>
    </location>
</feature>
<dbReference type="Pfam" id="PF11274">
    <property type="entry name" value="DUF3074"/>
    <property type="match status" value="1"/>
</dbReference>
<feature type="region of interest" description="Disordered" evidence="1">
    <location>
        <begin position="671"/>
        <end position="711"/>
    </location>
</feature>
<name>A0A6A6D2N1_ZASCE</name>
<proteinExistence type="predicted"/>
<sequence length="711" mass="79358">MAELHEALTHLGPVDWDDVPKDNLPQYLEECFSAGELICNSVPQLPNGTPFSDSKPHLHIPNVAKSHKEIHPSTVRSQPPHKEHESLQKNWGKAMKFNKRDNPLDIHVYKMAGHDRHGAWFARRSVHEGLGFDKFKRAMLREFSETMTVSGGPGAGAVRGLTADRRLERIDVKGVGKLEVYQLSAQFPGPVTPRDFLIMTMGSDSVLTEKSAAELEGGKKHVPRHWMLVSKPVTHPDAPVRSGYVRGHYESVELIREIPLSTAKSKSTSNLLSKTAEEHHTRERGHTVGFAESRGIDAKGEHVDVPSHGGQGSDEVPDDPELNPVEWIMITRSDPGGGIPRFLVERGTPETMLQDVHKFFNWACSQDHIADPDEDLDKQEEAAHEGEETQKETEGSIPVHVPNGDSQQDRSQQAPARAATDPLMTGQQSQGGILNNITKAIEAGLDTYAPAVVSNVVQPYLHPGQEAELSDDSSDSSSIDSFLSAEEMRRLSTAPEQPEHQVMSTDNLSLASGEVSEASKDRKLNDHEKEVQKIMKKREKLNEQLAKKRMAEEQKLKQSLEKDETEASKQKEEIEKRLKKTEEKHRKELEKLEQKKAKEMKKAEEKRRKKDDATKLSLVTRERDEFRSQSDLYRRENTLLREQVADLQSQNTILAQRLGKFGGQEALKGIEDEFGHKRTRSMKSMASAGSSESAQTQKGAPKTSEPGASIS</sequence>
<dbReference type="InterPro" id="IPR051213">
    <property type="entry name" value="START_lipid_transfer"/>
</dbReference>
<organism evidence="3 4">
    <name type="scientific">Zasmidium cellare ATCC 36951</name>
    <dbReference type="NCBI Taxonomy" id="1080233"/>
    <lineage>
        <taxon>Eukaryota</taxon>
        <taxon>Fungi</taxon>
        <taxon>Dikarya</taxon>
        <taxon>Ascomycota</taxon>
        <taxon>Pezizomycotina</taxon>
        <taxon>Dothideomycetes</taxon>
        <taxon>Dothideomycetidae</taxon>
        <taxon>Mycosphaerellales</taxon>
        <taxon>Mycosphaerellaceae</taxon>
        <taxon>Zasmidium</taxon>
    </lineage>
</organism>
<dbReference type="AlphaFoldDB" id="A0A6A6D2N1"/>
<evidence type="ECO:0000313" key="3">
    <source>
        <dbReference type="EMBL" id="KAF2173353.1"/>
    </source>
</evidence>
<dbReference type="Gene3D" id="3.30.530.20">
    <property type="match status" value="1"/>
</dbReference>
<dbReference type="InterPro" id="IPR024500">
    <property type="entry name" value="DUF3074"/>
</dbReference>
<dbReference type="Proteomes" id="UP000799537">
    <property type="component" value="Unassembled WGS sequence"/>
</dbReference>
<feature type="compositionally biased region" description="Basic and acidic residues" evidence="1">
    <location>
        <begin position="540"/>
        <end position="633"/>
    </location>
</feature>
<feature type="region of interest" description="Disordered" evidence="1">
    <location>
        <begin position="373"/>
        <end position="427"/>
    </location>
</feature>
<dbReference type="SUPFAM" id="SSF55961">
    <property type="entry name" value="Bet v1-like"/>
    <property type="match status" value="1"/>
</dbReference>
<dbReference type="EMBL" id="ML993580">
    <property type="protein sequence ID" value="KAF2173353.1"/>
    <property type="molecule type" value="Genomic_DNA"/>
</dbReference>
<feature type="compositionally biased region" description="Basic and acidic residues" evidence="1">
    <location>
        <begin position="517"/>
        <end position="533"/>
    </location>
</feature>